<dbReference type="Gene3D" id="3.50.50.60">
    <property type="entry name" value="FAD/NAD(P)-binding domain"/>
    <property type="match status" value="2"/>
</dbReference>
<evidence type="ECO:0000313" key="6">
    <source>
        <dbReference type="EMBL" id="RMO51775.1"/>
    </source>
</evidence>
<dbReference type="AlphaFoldDB" id="A0A0P9QUH0"/>
<evidence type="ECO:0000313" key="7">
    <source>
        <dbReference type="Proteomes" id="UP000050490"/>
    </source>
</evidence>
<evidence type="ECO:0000313" key="8">
    <source>
        <dbReference type="Proteomes" id="UP000272627"/>
    </source>
</evidence>
<dbReference type="Proteomes" id="UP000272627">
    <property type="component" value="Unassembled WGS sequence"/>
</dbReference>
<organism evidence="4 7">
    <name type="scientific">Pseudomonas amygdali pv. eriobotryae</name>
    <dbReference type="NCBI Taxonomy" id="129137"/>
    <lineage>
        <taxon>Bacteria</taxon>
        <taxon>Pseudomonadati</taxon>
        <taxon>Pseudomonadota</taxon>
        <taxon>Gammaproteobacteria</taxon>
        <taxon>Pseudomonadales</taxon>
        <taxon>Pseudomonadaceae</taxon>
        <taxon>Pseudomonas</taxon>
        <taxon>Pseudomonas amygdali</taxon>
    </lineage>
</organism>
<dbReference type="GO" id="GO:0016491">
    <property type="term" value="F:oxidoreductase activity"/>
    <property type="evidence" value="ECO:0007669"/>
    <property type="project" value="UniProtKB-KW"/>
</dbReference>
<dbReference type="InterPro" id="IPR023753">
    <property type="entry name" value="FAD/NAD-binding_dom"/>
</dbReference>
<name>A0A0P9QUH0_PSEA0</name>
<proteinExistence type="predicted"/>
<dbReference type="EMBL" id="RBPV01000426">
    <property type="protein sequence ID" value="RMO51775.1"/>
    <property type="molecule type" value="Genomic_DNA"/>
</dbReference>
<sequence>MLIKLVPAWRIFEMEQHVFDVIVVGGGPAGLSECVRLIDLGLKVAVISDVFGGCMGMMGDHPLQSYCNELEIEGGPYPLHRFMRKLCVSPTGEEYAAYIRSNFEALPLTRIQQRVVTVSKAQGLFEVNLAAGSQGHPLRARQIILATGIRPKAPPFEMPNAHWLNCFDVYQMVARGQVQRFLQQDVVIFGSGNSAFQIALLLAPFARNVSILIKSYLGLYPQETDDRFALRSLSQRTLEMIAKTSSSSFLGPLNSANSTGRANIWLHAYNSIRQEGDKVVLDLPASLNGNSLLQASCRKAQEAGRLVEAQASEGYELHLDISAKDQCQVSAIGVTAQLPATDWPQLLNPQTGFTCHQDGKSPVAGLYFAGAASGYASINTMVPAAAEMSATPSLQEGLRSWA</sequence>
<evidence type="ECO:0000313" key="5">
    <source>
        <dbReference type="EMBL" id="RMM00231.1"/>
    </source>
</evidence>
<dbReference type="PRINTS" id="PR00469">
    <property type="entry name" value="PNDRDTASEII"/>
</dbReference>
<reference evidence="4 7" key="1">
    <citation type="submission" date="2015-09" db="EMBL/GenBank/DDBJ databases">
        <title>Genome announcement of multiple Pseudomonas syringae strains.</title>
        <authorList>
            <person name="Thakur S."/>
            <person name="Wang P.W."/>
            <person name="Gong Y."/>
            <person name="Weir B.S."/>
            <person name="Guttman D.S."/>
        </authorList>
    </citation>
    <scope>NUCLEOTIDE SEQUENCE [LARGE SCALE GENOMIC DNA]</scope>
    <source>
        <strain evidence="4 7">ICMP4455</strain>
    </source>
</reference>
<keyword evidence="2" id="KW-0560">Oxidoreductase</keyword>
<dbReference type="PRINTS" id="PR00368">
    <property type="entry name" value="FADPNR"/>
</dbReference>
<dbReference type="Proteomes" id="UP000275613">
    <property type="component" value="Unassembled WGS sequence"/>
</dbReference>
<dbReference type="Pfam" id="PF07992">
    <property type="entry name" value="Pyr_redox_2"/>
    <property type="match status" value="1"/>
</dbReference>
<comment type="caution">
    <text evidence="4">The sequence shown here is derived from an EMBL/GenBank/DDBJ whole genome shotgun (WGS) entry which is preliminary data.</text>
</comment>
<evidence type="ECO:0000259" key="3">
    <source>
        <dbReference type="Pfam" id="PF07992"/>
    </source>
</evidence>
<evidence type="ECO:0000313" key="4">
    <source>
        <dbReference type="EMBL" id="KPX35788.1"/>
    </source>
</evidence>
<dbReference type="SUPFAM" id="SSF51905">
    <property type="entry name" value="FAD/NAD(P)-binding domain"/>
    <property type="match status" value="1"/>
</dbReference>
<evidence type="ECO:0000256" key="1">
    <source>
        <dbReference type="ARBA" id="ARBA00022630"/>
    </source>
</evidence>
<keyword evidence="1" id="KW-0285">Flavoprotein</keyword>
<protein>
    <submittedName>
        <fullName evidence="4">tRNA uridine 5-carboxymethylaminomethyl modification enzyme</fullName>
    </submittedName>
</protein>
<dbReference type="EMBL" id="LJQI01000098">
    <property type="protein sequence ID" value="KPX35788.1"/>
    <property type="molecule type" value="Genomic_DNA"/>
</dbReference>
<dbReference type="EMBL" id="RBOA01000229">
    <property type="protein sequence ID" value="RMM00231.1"/>
    <property type="molecule type" value="Genomic_DNA"/>
</dbReference>
<feature type="domain" description="FAD/NAD(P)-binding" evidence="3">
    <location>
        <begin position="19"/>
        <end position="213"/>
    </location>
</feature>
<accession>A0A0P9QUH0</accession>
<dbReference type="PANTHER" id="PTHR48105">
    <property type="entry name" value="THIOREDOXIN REDUCTASE 1-RELATED-RELATED"/>
    <property type="match status" value="1"/>
</dbReference>
<dbReference type="InterPro" id="IPR050097">
    <property type="entry name" value="Ferredoxin-NADP_redctase_2"/>
</dbReference>
<dbReference type="Proteomes" id="UP000050490">
    <property type="component" value="Unassembled WGS sequence"/>
</dbReference>
<reference evidence="8 9" key="2">
    <citation type="submission" date="2018-08" db="EMBL/GenBank/DDBJ databases">
        <title>Recombination of ecologically and evolutionarily significant loci maintains genetic cohesion in the Pseudomonas syringae species complex.</title>
        <authorList>
            <person name="Dillon M."/>
            <person name="Thakur S."/>
            <person name="Almeida R.N.D."/>
            <person name="Weir B.S."/>
            <person name="Guttman D.S."/>
        </authorList>
    </citation>
    <scope>NUCLEOTIDE SEQUENCE [LARGE SCALE GENOMIC DNA]</scope>
    <source>
        <strain evidence="6 9">ICMP 4316</strain>
        <strain evidence="5 8">ICMP 8636</strain>
    </source>
</reference>
<gene>
    <name evidence="4" type="ORF">ALO70_101207</name>
    <name evidence="6" type="ORF">ALQ39_03932</name>
    <name evidence="5" type="ORF">ALQ86_04561</name>
</gene>
<dbReference type="InterPro" id="IPR036188">
    <property type="entry name" value="FAD/NAD-bd_sf"/>
</dbReference>
<dbReference type="PATRIC" id="fig|129137.4.peg.1118"/>
<evidence type="ECO:0000256" key="2">
    <source>
        <dbReference type="ARBA" id="ARBA00023002"/>
    </source>
</evidence>
<evidence type="ECO:0000313" key="9">
    <source>
        <dbReference type="Proteomes" id="UP000275613"/>
    </source>
</evidence>